<evidence type="ECO:0000256" key="2">
    <source>
        <dbReference type="ARBA" id="ARBA00022475"/>
    </source>
</evidence>
<dbReference type="SUPFAM" id="SSF103473">
    <property type="entry name" value="MFS general substrate transporter"/>
    <property type="match status" value="1"/>
</dbReference>
<dbReference type="PANTHER" id="PTHR23513:SF11">
    <property type="entry name" value="STAPHYLOFERRIN A TRANSPORTER"/>
    <property type="match status" value="1"/>
</dbReference>
<dbReference type="PANTHER" id="PTHR23513">
    <property type="entry name" value="INTEGRAL MEMBRANE EFFLUX PROTEIN-RELATED"/>
    <property type="match status" value="1"/>
</dbReference>
<protein>
    <submittedName>
        <fullName evidence="7">Predicted arabinose efflux permease, MFS family</fullName>
    </submittedName>
</protein>
<feature type="transmembrane region" description="Helical" evidence="6">
    <location>
        <begin position="288"/>
        <end position="305"/>
    </location>
</feature>
<feature type="transmembrane region" description="Helical" evidence="6">
    <location>
        <begin position="12"/>
        <end position="36"/>
    </location>
</feature>
<sequence length="412" mass="40639">MTARGRGGALGRYCATAVGVRMVDAGAGVGLLLVAAQRLDDPVTAARTGGLLVALFTLPHLAGPLLARRLDLARDPRRLLGAAYAVVAVLLAAAAWTLGRAPTPLVAALVVLAGFGGPMLTGGLSSRLADLAGAGERAQRRAQGLDATSYGVAATAGPTLVAALAGWLSPASALACLAGLGLVSAALAQTLPPVPARPVAAVPRVREVLALVIRSPPLRRVNYATMVTAGAQAGLAVVVVQLAGPYDVRPATAAVLLAASGAGNLVSSLVLSVVPLTGEPDRLTTRHVAVLAGCFGLCALAPSFGWAIAAFALMGVTTAPFVTATFAARTAYAPEGARGQVFVTLAALKISTASGGTALAGLLVGLGPHALLLLGGSAVLAAAVATVVDRRLSGAPGPDQQVGAPARLSGPA</sequence>
<keyword evidence="3 6" id="KW-0812">Transmembrane</keyword>
<dbReference type="AlphaFoldDB" id="A0A1H2M4B3"/>
<dbReference type="Proteomes" id="UP000198825">
    <property type="component" value="Chromosome I"/>
</dbReference>
<evidence type="ECO:0000256" key="3">
    <source>
        <dbReference type="ARBA" id="ARBA00022692"/>
    </source>
</evidence>
<evidence type="ECO:0000313" key="8">
    <source>
        <dbReference type="Proteomes" id="UP000198825"/>
    </source>
</evidence>
<dbReference type="EMBL" id="LT629799">
    <property type="protein sequence ID" value="SDU88093.1"/>
    <property type="molecule type" value="Genomic_DNA"/>
</dbReference>
<evidence type="ECO:0000256" key="6">
    <source>
        <dbReference type="SAM" id="Phobius"/>
    </source>
</evidence>
<dbReference type="InterPro" id="IPR011701">
    <property type="entry name" value="MFS"/>
</dbReference>
<feature type="transmembrane region" description="Helical" evidence="6">
    <location>
        <begin position="105"/>
        <end position="126"/>
    </location>
</feature>
<gene>
    <name evidence="7" type="ORF">SAMN04488544_1382</name>
</gene>
<comment type="subcellular location">
    <subcellularLocation>
        <location evidence="1">Cell membrane</location>
        <topology evidence="1">Multi-pass membrane protein</topology>
    </subcellularLocation>
</comment>
<evidence type="ECO:0000313" key="7">
    <source>
        <dbReference type="EMBL" id="SDU88093.1"/>
    </source>
</evidence>
<evidence type="ECO:0000256" key="5">
    <source>
        <dbReference type="ARBA" id="ARBA00023136"/>
    </source>
</evidence>
<dbReference type="STRING" id="546874.SAMN04488544_1382"/>
<proteinExistence type="predicted"/>
<accession>A0A1H2M4B3</accession>
<organism evidence="7 8">
    <name type="scientific">Microlunatus sagamiharensis</name>
    <dbReference type="NCBI Taxonomy" id="546874"/>
    <lineage>
        <taxon>Bacteria</taxon>
        <taxon>Bacillati</taxon>
        <taxon>Actinomycetota</taxon>
        <taxon>Actinomycetes</taxon>
        <taxon>Propionibacteriales</taxon>
        <taxon>Propionibacteriaceae</taxon>
        <taxon>Microlunatus</taxon>
    </lineage>
</organism>
<evidence type="ECO:0000256" key="4">
    <source>
        <dbReference type="ARBA" id="ARBA00022989"/>
    </source>
</evidence>
<feature type="transmembrane region" description="Helical" evidence="6">
    <location>
        <begin position="370"/>
        <end position="388"/>
    </location>
</feature>
<dbReference type="InterPro" id="IPR036259">
    <property type="entry name" value="MFS_trans_sf"/>
</dbReference>
<evidence type="ECO:0000256" key="1">
    <source>
        <dbReference type="ARBA" id="ARBA00004651"/>
    </source>
</evidence>
<feature type="transmembrane region" description="Helical" evidence="6">
    <location>
        <begin position="147"/>
        <end position="165"/>
    </location>
</feature>
<dbReference type="Gene3D" id="1.20.1250.20">
    <property type="entry name" value="MFS general substrate transporter like domains"/>
    <property type="match status" value="1"/>
</dbReference>
<dbReference type="Pfam" id="PF07690">
    <property type="entry name" value="MFS_1"/>
    <property type="match status" value="1"/>
</dbReference>
<feature type="transmembrane region" description="Helical" evidence="6">
    <location>
        <begin position="255"/>
        <end position="276"/>
    </location>
</feature>
<dbReference type="GO" id="GO:0005886">
    <property type="term" value="C:plasma membrane"/>
    <property type="evidence" value="ECO:0007669"/>
    <property type="project" value="UniProtKB-SubCell"/>
</dbReference>
<reference evidence="8" key="1">
    <citation type="submission" date="2016-10" db="EMBL/GenBank/DDBJ databases">
        <authorList>
            <person name="Varghese N."/>
            <person name="Submissions S."/>
        </authorList>
    </citation>
    <scope>NUCLEOTIDE SEQUENCE [LARGE SCALE GENOMIC DNA]</scope>
    <source>
        <strain evidence="8">DSM 21743</strain>
    </source>
</reference>
<keyword evidence="2" id="KW-1003">Cell membrane</keyword>
<name>A0A1H2M4B3_9ACTN</name>
<feature type="transmembrane region" description="Helical" evidence="6">
    <location>
        <begin position="48"/>
        <end position="67"/>
    </location>
</feature>
<feature type="transmembrane region" description="Helical" evidence="6">
    <location>
        <begin position="223"/>
        <end position="243"/>
    </location>
</feature>
<keyword evidence="5 6" id="KW-0472">Membrane</keyword>
<feature type="transmembrane region" description="Helical" evidence="6">
    <location>
        <begin position="79"/>
        <end position="99"/>
    </location>
</feature>
<dbReference type="GO" id="GO:0022857">
    <property type="term" value="F:transmembrane transporter activity"/>
    <property type="evidence" value="ECO:0007669"/>
    <property type="project" value="InterPro"/>
</dbReference>
<keyword evidence="8" id="KW-1185">Reference proteome</keyword>
<keyword evidence="4 6" id="KW-1133">Transmembrane helix</keyword>